<dbReference type="EMBL" id="JARKIK010000072">
    <property type="protein sequence ID" value="KAK8728325.1"/>
    <property type="molecule type" value="Genomic_DNA"/>
</dbReference>
<evidence type="ECO:0000313" key="2">
    <source>
        <dbReference type="EMBL" id="KAK8728325.1"/>
    </source>
</evidence>
<feature type="region of interest" description="Disordered" evidence="1">
    <location>
        <begin position="31"/>
        <end position="82"/>
    </location>
</feature>
<dbReference type="Proteomes" id="UP001445076">
    <property type="component" value="Unassembled WGS sequence"/>
</dbReference>
<dbReference type="AlphaFoldDB" id="A0AAW0WAN5"/>
<comment type="caution">
    <text evidence="2">The sequence shown here is derived from an EMBL/GenBank/DDBJ whole genome shotgun (WGS) entry which is preliminary data.</text>
</comment>
<feature type="compositionally biased region" description="Basic and acidic residues" evidence="1">
    <location>
        <begin position="31"/>
        <end position="64"/>
    </location>
</feature>
<evidence type="ECO:0000313" key="3">
    <source>
        <dbReference type="Proteomes" id="UP001445076"/>
    </source>
</evidence>
<accession>A0AAW0WAN5</accession>
<name>A0AAW0WAN5_CHEQU</name>
<keyword evidence="3" id="KW-1185">Reference proteome</keyword>
<reference evidence="2 3" key="1">
    <citation type="journal article" date="2024" name="BMC Genomics">
        <title>Genome assembly of redclaw crayfish (Cherax quadricarinatus) provides insights into its immune adaptation and hypoxia tolerance.</title>
        <authorList>
            <person name="Liu Z."/>
            <person name="Zheng J."/>
            <person name="Li H."/>
            <person name="Fang K."/>
            <person name="Wang S."/>
            <person name="He J."/>
            <person name="Zhou D."/>
            <person name="Weng S."/>
            <person name="Chi M."/>
            <person name="Gu Z."/>
            <person name="He J."/>
            <person name="Li F."/>
            <person name="Wang M."/>
        </authorList>
    </citation>
    <scope>NUCLEOTIDE SEQUENCE [LARGE SCALE GENOMIC DNA]</scope>
    <source>
        <strain evidence="2">ZL_2023a</strain>
    </source>
</reference>
<feature type="region of interest" description="Disordered" evidence="1">
    <location>
        <begin position="106"/>
        <end position="141"/>
    </location>
</feature>
<protein>
    <submittedName>
        <fullName evidence="2">Uncharacterized protein</fullName>
    </submittedName>
</protein>
<organism evidence="2 3">
    <name type="scientific">Cherax quadricarinatus</name>
    <name type="common">Australian red claw crayfish</name>
    <dbReference type="NCBI Taxonomy" id="27406"/>
    <lineage>
        <taxon>Eukaryota</taxon>
        <taxon>Metazoa</taxon>
        <taxon>Ecdysozoa</taxon>
        <taxon>Arthropoda</taxon>
        <taxon>Crustacea</taxon>
        <taxon>Multicrustacea</taxon>
        <taxon>Malacostraca</taxon>
        <taxon>Eumalacostraca</taxon>
        <taxon>Eucarida</taxon>
        <taxon>Decapoda</taxon>
        <taxon>Pleocyemata</taxon>
        <taxon>Astacidea</taxon>
        <taxon>Parastacoidea</taxon>
        <taxon>Parastacidae</taxon>
        <taxon>Cherax</taxon>
    </lineage>
</organism>
<evidence type="ECO:0000256" key="1">
    <source>
        <dbReference type="SAM" id="MobiDB-lite"/>
    </source>
</evidence>
<feature type="non-terminal residue" evidence="2">
    <location>
        <position position="1"/>
    </location>
</feature>
<sequence length="141" mass="16060">GGASDHRYSSYTERAYKQIVKEYRYTELGDNRQINQEDNKQKGLDEYRDRSREDLRQAGLKDYRSPVYGGSVPSRPDNNFAHTGAEDLEAVEMLLSFSQHDMRWNSPVCENNIPELPPSPPSSHGGDLSLSSTRVRRGRVV</sequence>
<gene>
    <name evidence="2" type="ORF">OTU49_009230</name>
</gene>
<proteinExistence type="predicted"/>